<dbReference type="InterPro" id="IPR004839">
    <property type="entry name" value="Aminotransferase_I/II_large"/>
</dbReference>
<dbReference type="InterPro" id="IPR036388">
    <property type="entry name" value="WH-like_DNA-bd_sf"/>
</dbReference>
<name>A0A1C3W8S5_9HYPH</name>
<organism evidence="7 8">
    <name type="scientific">Rhizobium hainanense</name>
    <dbReference type="NCBI Taxonomy" id="52131"/>
    <lineage>
        <taxon>Bacteria</taxon>
        <taxon>Pseudomonadati</taxon>
        <taxon>Pseudomonadota</taxon>
        <taxon>Alphaproteobacteria</taxon>
        <taxon>Hyphomicrobiales</taxon>
        <taxon>Rhizobiaceae</taxon>
        <taxon>Rhizobium/Agrobacterium group</taxon>
        <taxon>Rhizobium</taxon>
    </lineage>
</organism>
<dbReference type="InterPro" id="IPR015422">
    <property type="entry name" value="PyrdxlP-dep_Trfase_small"/>
</dbReference>
<keyword evidence="7" id="KW-0808">Transferase</keyword>
<accession>A0A1C3W8S5</accession>
<evidence type="ECO:0000313" key="7">
    <source>
        <dbReference type="EMBL" id="SCB36343.1"/>
    </source>
</evidence>
<sequence>MKEWLPDLSKSNSPRYMAIADLIEMDLRSGLLMVGDRLPAQRDLARQLDLDFTTVARGYVEARKRGLIASHVGRGTFVTGGQDKERRGFALDAAPDMRRVSAVDFSMNLPPEPTDGVLIERMREGLSAVASNLIQLLRYQNFGGEEVDKEAAAAWLSRRALVPSQERIFASPGAHPAILAILSMLAKPGQTILSENITYPGIRSIAAQLRLGMCGLPMDEHGILPDALANACETRSPKALYLNPTLQNPTTLTIPTKRREEICAVARKYRLPIIEDDAYGFIPLHSPPPLATMAPDLTWHIGGLAKCIGAGLRVAYIVAPDTKSAWPFLSAMRATNVMASPLMLALATRWIEDGTADTILRFIRSEAAARQALVGNILPAGSYLADKISFNIWMPLTNGWTRSTFGSHMRNSGIGVVASDAFTVDGPPQEAVRVCLGGPITRSRLQSAIEFMAHALESPPEMAATFF</sequence>
<evidence type="ECO:0000256" key="1">
    <source>
        <dbReference type="ARBA" id="ARBA00005384"/>
    </source>
</evidence>
<evidence type="ECO:0000313" key="8">
    <source>
        <dbReference type="Proteomes" id="UP000186228"/>
    </source>
</evidence>
<dbReference type="Proteomes" id="UP000186228">
    <property type="component" value="Unassembled WGS sequence"/>
</dbReference>
<dbReference type="GO" id="GO:0003677">
    <property type="term" value="F:DNA binding"/>
    <property type="evidence" value="ECO:0007669"/>
    <property type="project" value="UniProtKB-KW"/>
</dbReference>
<keyword evidence="4 7" id="KW-0238">DNA-binding</keyword>
<evidence type="ECO:0000256" key="3">
    <source>
        <dbReference type="ARBA" id="ARBA00023015"/>
    </source>
</evidence>
<keyword evidence="2" id="KW-0663">Pyridoxal phosphate</keyword>
<comment type="similarity">
    <text evidence="1">In the C-terminal section; belongs to the class-I pyridoxal-phosphate-dependent aminotransferase family.</text>
</comment>
<proteinExistence type="inferred from homology"/>
<keyword evidence="5" id="KW-0804">Transcription</keyword>
<evidence type="ECO:0000256" key="5">
    <source>
        <dbReference type="ARBA" id="ARBA00023163"/>
    </source>
</evidence>
<dbReference type="Gene3D" id="1.10.10.10">
    <property type="entry name" value="Winged helix-like DNA-binding domain superfamily/Winged helix DNA-binding domain"/>
    <property type="match status" value="1"/>
</dbReference>
<dbReference type="InterPro" id="IPR015424">
    <property type="entry name" value="PyrdxlP-dep_Trfase"/>
</dbReference>
<reference evidence="8" key="1">
    <citation type="submission" date="2016-08" db="EMBL/GenBank/DDBJ databases">
        <authorList>
            <person name="Varghese N."/>
            <person name="Submissions Spin"/>
        </authorList>
    </citation>
    <scope>NUCLEOTIDE SEQUENCE [LARGE SCALE GENOMIC DNA]</scope>
    <source>
        <strain evidence="8">CCBAU 57015</strain>
    </source>
</reference>
<protein>
    <submittedName>
        <fullName evidence="7">DNA-binding transcriptional regulator, MocR family, contains an aminotransferase domain</fullName>
    </submittedName>
</protein>
<keyword evidence="8" id="KW-1185">Reference proteome</keyword>
<dbReference type="Gene3D" id="3.90.1150.10">
    <property type="entry name" value="Aspartate Aminotransferase, domain 1"/>
    <property type="match status" value="1"/>
</dbReference>
<evidence type="ECO:0000259" key="6">
    <source>
        <dbReference type="PROSITE" id="PS50949"/>
    </source>
</evidence>
<dbReference type="InterPro" id="IPR015421">
    <property type="entry name" value="PyrdxlP-dep_Trfase_major"/>
</dbReference>
<dbReference type="STRING" id="52131.GA0061100_11354"/>
<dbReference type="PANTHER" id="PTHR46577">
    <property type="entry name" value="HTH-TYPE TRANSCRIPTIONAL REGULATORY PROTEIN GABR"/>
    <property type="match status" value="1"/>
</dbReference>
<dbReference type="AlphaFoldDB" id="A0A1C3W8S5"/>
<feature type="domain" description="HTH gntR-type" evidence="6">
    <location>
        <begin position="13"/>
        <end position="81"/>
    </location>
</feature>
<dbReference type="SMART" id="SM00345">
    <property type="entry name" value="HTH_GNTR"/>
    <property type="match status" value="1"/>
</dbReference>
<dbReference type="Gene3D" id="3.40.640.10">
    <property type="entry name" value="Type I PLP-dependent aspartate aminotransferase-like (Major domain)"/>
    <property type="match status" value="1"/>
</dbReference>
<dbReference type="PANTHER" id="PTHR46577:SF1">
    <property type="entry name" value="HTH-TYPE TRANSCRIPTIONAL REGULATORY PROTEIN GABR"/>
    <property type="match status" value="1"/>
</dbReference>
<gene>
    <name evidence="7" type="ORF">GA0061100_11354</name>
</gene>
<dbReference type="CDD" id="cd00609">
    <property type="entry name" value="AAT_like"/>
    <property type="match status" value="1"/>
</dbReference>
<keyword evidence="7" id="KW-0032">Aminotransferase</keyword>
<dbReference type="EMBL" id="FMAC01000013">
    <property type="protein sequence ID" value="SCB36343.1"/>
    <property type="molecule type" value="Genomic_DNA"/>
</dbReference>
<dbReference type="InterPro" id="IPR051446">
    <property type="entry name" value="HTH_trans_reg/aminotransferase"/>
</dbReference>
<dbReference type="Pfam" id="PF00155">
    <property type="entry name" value="Aminotran_1_2"/>
    <property type="match status" value="1"/>
</dbReference>
<dbReference type="CDD" id="cd07377">
    <property type="entry name" value="WHTH_GntR"/>
    <property type="match status" value="1"/>
</dbReference>
<dbReference type="PROSITE" id="PS50949">
    <property type="entry name" value="HTH_GNTR"/>
    <property type="match status" value="1"/>
</dbReference>
<dbReference type="OrthoDB" id="9794015at2"/>
<evidence type="ECO:0000256" key="2">
    <source>
        <dbReference type="ARBA" id="ARBA00022898"/>
    </source>
</evidence>
<dbReference type="RefSeq" id="WP_075856275.1">
    <property type="nucleotide sequence ID" value="NZ_FMAC01000013.1"/>
</dbReference>
<dbReference type="InterPro" id="IPR000524">
    <property type="entry name" value="Tscrpt_reg_HTH_GntR"/>
</dbReference>
<dbReference type="Pfam" id="PF00392">
    <property type="entry name" value="GntR"/>
    <property type="match status" value="1"/>
</dbReference>
<dbReference type="SUPFAM" id="SSF53383">
    <property type="entry name" value="PLP-dependent transferases"/>
    <property type="match status" value="1"/>
</dbReference>
<dbReference type="GO" id="GO:0030170">
    <property type="term" value="F:pyridoxal phosphate binding"/>
    <property type="evidence" value="ECO:0007669"/>
    <property type="project" value="InterPro"/>
</dbReference>
<dbReference type="SUPFAM" id="SSF46785">
    <property type="entry name" value="Winged helix' DNA-binding domain"/>
    <property type="match status" value="1"/>
</dbReference>
<dbReference type="GO" id="GO:0003700">
    <property type="term" value="F:DNA-binding transcription factor activity"/>
    <property type="evidence" value="ECO:0007669"/>
    <property type="project" value="InterPro"/>
</dbReference>
<evidence type="ECO:0000256" key="4">
    <source>
        <dbReference type="ARBA" id="ARBA00023125"/>
    </source>
</evidence>
<dbReference type="InterPro" id="IPR036390">
    <property type="entry name" value="WH_DNA-bd_sf"/>
</dbReference>
<keyword evidence="3" id="KW-0805">Transcription regulation</keyword>
<dbReference type="GO" id="GO:0008483">
    <property type="term" value="F:transaminase activity"/>
    <property type="evidence" value="ECO:0007669"/>
    <property type="project" value="UniProtKB-KW"/>
</dbReference>